<comment type="caution">
    <text evidence="2">The sequence shown here is derived from an EMBL/GenBank/DDBJ whole genome shotgun (WGS) entry which is preliminary data.</text>
</comment>
<reference evidence="2 3" key="1">
    <citation type="submission" date="2019-10" db="EMBL/GenBank/DDBJ databases">
        <title>Description of Paenibacillus pedi sp. nov.</title>
        <authorList>
            <person name="Carlier A."/>
            <person name="Qi S."/>
        </authorList>
    </citation>
    <scope>NUCLEOTIDE SEQUENCE [LARGE SCALE GENOMIC DNA]</scope>
    <source>
        <strain evidence="2 3">LMG 31457</strain>
    </source>
</reference>
<name>A0ABX1ZRQ7_9BACL</name>
<sequence length="153" mass="16767">MKRKVVTVLAAFAVFMSLTSSAFARPALPEPDSASNPNIFYGVGDYFTGTFANFDDIDYFQWTNDTGSARTVFLYFWQPNYTTLNYGINSVGISGGSAPGASTRLWSANGRENWQLYVPAGAKVTVTTRSYTYSGTDPSVPYELLLNSGYTPQ</sequence>
<keyword evidence="3" id="KW-1185">Reference proteome</keyword>
<gene>
    <name evidence="2" type="ORF">GC097_14835</name>
</gene>
<accession>A0ABX1ZRQ7</accession>
<evidence type="ECO:0000313" key="3">
    <source>
        <dbReference type="Proteomes" id="UP000618579"/>
    </source>
</evidence>
<dbReference type="RefSeq" id="WP_171684117.1">
    <property type="nucleotide sequence ID" value="NZ_WHNZ01000030.1"/>
</dbReference>
<evidence type="ECO:0000256" key="1">
    <source>
        <dbReference type="SAM" id="SignalP"/>
    </source>
</evidence>
<evidence type="ECO:0000313" key="2">
    <source>
        <dbReference type="EMBL" id="NOV01290.1"/>
    </source>
</evidence>
<dbReference type="Proteomes" id="UP000618579">
    <property type="component" value="Unassembled WGS sequence"/>
</dbReference>
<proteinExistence type="predicted"/>
<keyword evidence="1" id="KW-0732">Signal</keyword>
<protein>
    <submittedName>
        <fullName evidence="2">Uncharacterized protein</fullName>
    </submittedName>
</protein>
<organism evidence="2 3">
    <name type="scientific">Paenibacillus planticolens</name>
    <dbReference type="NCBI Taxonomy" id="2654976"/>
    <lineage>
        <taxon>Bacteria</taxon>
        <taxon>Bacillati</taxon>
        <taxon>Bacillota</taxon>
        <taxon>Bacilli</taxon>
        <taxon>Bacillales</taxon>
        <taxon>Paenibacillaceae</taxon>
        <taxon>Paenibacillus</taxon>
    </lineage>
</organism>
<feature type="signal peptide" evidence="1">
    <location>
        <begin position="1"/>
        <end position="24"/>
    </location>
</feature>
<feature type="chain" id="PRO_5045657720" evidence="1">
    <location>
        <begin position="25"/>
        <end position="153"/>
    </location>
</feature>
<dbReference type="EMBL" id="WHNZ01000030">
    <property type="protein sequence ID" value="NOV01290.1"/>
    <property type="molecule type" value="Genomic_DNA"/>
</dbReference>